<sequence length="436" mass="49337">MDKALQRRTVSLASDPQHVLPVRQAGEELADFEDRLRDWAEKFLQTLSGDKTQLSPDLQKETAWATFESFVTLITEITLIGVALSLSFKEKYFAYKELLADLKSRSLEPADFVVGVKFWSLLPEEIKALAHTKPKKQVRGTGDPVSVKHSWKYMQEVIEEAMATLDQKHTRLEWVASVSSGVLRLCSSSDTSVKKREIKVSKYHNDGAHDSTSRSSGASLEQLIVATDLSRDIQSMDPERVQMLTNFSRKWSEKMKGSGSGNIGRSNNRKNRQQRQQQSHQRQQQFDDKQQSQSSQSLGQKGRQSLSKADIDSIASTMLKMQEDKKKGDSSRKTANFKMTQEKVRMAVTSCEAETNEAIRYGGGFVDMVFEQPPAWIQSLPIVEYFDAELEEDAPAVEGKTDTKETERGQQGERRIFNMSNPADQEAWMARFANCM</sequence>
<feature type="region of interest" description="Disordered" evidence="1">
    <location>
        <begin position="248"/>
        <end position="308"/>
    </location>
</feature>
<evidence type="ECO:0000256" key="1">
    <source>
        <dbReference type="SAM" id="MobiDB-lite"/>
    </source>
</evidence>
<dbReference type="EMBL" id="CDMZ01003386">
    <property type="protein sequence ID" value="CEM46171.1"/>
    <property type="molecule type" value="Genomic_DNA"/>
</dbReference>
<dbReference type="PhylomeDB" id="A0A0G4HPG0"/>
<feature type="compositionally biased region" description="Low complexity" evidence="1">
    <location>
        <begin position="274"/>
        <end position="284"/>
    </location>
</feature>
<proteinExistence type="predicted"/>
<evidence type="ECO:0000313" key="2">
    <source>
        <dbReference type="EMBL" id="CEM46171.1"/>
    </source>
</evidence>
<gene>
    <name evidence="2" type="ORF">Cvel_29854</name>
</gene>
<accession>A0A0G4HPG0</accession>
<dbReference type="AlphaFoldDB" id="A0A0G4HPG0"/>
<organism evidence="2">
    <name type="scientific">Chromera velia CCMP2878</name>
    <dbReference type="NCBI Taxonomy" id="1169474"/>
    <lineage>
        <taxon>Eukaryota</taxon>
        <taxon>Sar</taxon>
        <taxon>Alveolata</taxon>
        <taxon>Colpodellida</taxon>
        <taxon>Chromeraceae</taxon>
        <taxon>Chromera</taxon>
    </lineage>
</organism>
<name>A0A0G4HPG0_9ALVE</name>
<feature type="compositionally biased region" description="Low complexity" evidence="1">
    <location>
        <begin position="291"/>
        <end position="307"/>
    </location>
</feature>
<protein>
    <submittedName>
        <fullName evidence="2">Uncharacterized protein</fullName>
    </submittedName>
</protein>
<dbReference type="VEuPathDB" id="CryptoDB:Cvel_29854"/>
<reference evidence="2" key="1">
    <citation type="submission" date="2014-11" db="EMBL/GenBank/DDBJ databases">
        <authorList>
            <person name="Otto D Thomas"/>
            <person name="Naeem Raeece"/>
        </authorList>
    </citation>
    <scope>NUCLEOTIDE SEQUENCE</scope>
</reference>